<accession>A0ABU9UQ96</accession>
<evidence type="ECO:0000313" key="1">
    <source>
        <dbReference type="EMBL" id="MEM6248426.1"/>
    </source>
</evidence>
<protein>
    <submittedName>
        <fullName evidence="1">Uncharacterized protein</fullName>
    </submittedName>
</protein>
<proteinExistence type="predicted"/>
<name>A0ABU9UQ96_9GAMM</name>
<dbReference type="RefSeq" id="WP_342901959.1">
    <property type="nucleotide sequence ID" value="NZ_JBCHKU010000007.1"/>
</dbReference>
<dbReference type="EMBL" id="JBCHKU010000007">
    <property type="protein sequence ID" value="MEM6248426.1"/>
    <property type="molecule type" value="Genomic_DNA"/>
</dbReference>
<organism evidence="1 2">
    <name type="scientific">Shewanella vaxholmensis</name>
    <dbReference type="NCBI Taxonomy" id="3063535"/>
    <lineage>
        <taxon>Bacteria</taxon>
        <taxon>Pseudomonadati</taxon>
        <taxon>Pseudomonadota</taxon>
        <taxon>Gammaproteobacteria</taxon>
        <taxon>Alteromonadales</taxon>
        <taxon>Shewanellaceae</taxon>
        <taxon>Shewanella</taxon>
    </lineage>
</organism>
<comment type="caution">
    <text evidence="1">The sequence shown here is derived from an EMBL/GenBank/DDBJ whole genome shotgun (WGS) entry which is preliminary data.</text>
</comment>
<evidence type="ECO:0000313" key="2">
    <source>
        <dbReference type="Proteomes" id="UP001489333"/>
    </source>
</evidence>
<gene>
    <name evidence="1" type="ORF">AAGS29_07350</name>
</gene>
<reference evidence="1 2" key="1">
    <citation type="submission" date="2024-04" db="EMBL/GenBank/DDBJ databases">
        <title>Novel Shewanella species isolated from Baltic Sea sediments.</title>
        <authorList>
            <person name="Martin-Rodriguez A.J."/>
            <person name="Fernandez-Juarez V."/>
            <person name="Valeriano V.D."/>
            <person name="Mihindukulasooriya I."/>
            <person name="Ceresnova L."/>
            <person name="Joffre E."/>
            <person name="Jensie-Markopoulos S."/>
            <person name="Moore E.R.B."/>
            <person name="Sjoling A."/>
        </authorList>
    </citation>
    <scope>NUCLEOTIDE SEQUENCE [LARGE SCALE GENOMIC DNA]</scope>
    <source>
        <strain evidence="1 2">VAX-SP0-0CM-1</strain>
    </source>
</reference>
<dbReference type="Proteomes" id="UP001489333">
    <property type="component" value="Unassembled WGS sequence"/>
</dbReference>
<keyword evidence="2" id="KW-1185">Reference proteome</keyword>
<sequence>MINKLLRFFNGRKPTLENTVPSSVNEELGYDQKFNVALEFSNSHGFSADSKVSNFEKIRVEELVQELANIIPGFIGKYSSMGFKEPIIRFGGDCGTVHFSIFQFIKQYYPDLPVNVTLGEVDYSTYTYFNFDKDKCEDWIENGSPEIFDCHTWLTVGDDLVIDVTIGTYVNTRIDSDKNSNIAKRIFGGIIFGEHGSFSHIPIIDFASKVPDKLDSLKYSPVVVGAESLHRLAPRQP</sequence>